<dbReference type="EMBL" id="SWLB01000029">
    <property type="protein sequence ID" value="KAF3320545.1"/>
    <property type="molecule type" value="Genomic_DNA"/>
</dbReference>
<dbReference type="PANTHER" id="PTHR48010:SF76">
    <property type="entry name" value="INACTIVE RECEPTOR KINASE RLK902-RELATED"/>
    <property type="match status" value="1"/>
</dbReference>
<dbReference type="AlphaFoldDB" id="A0A833Q7D5"/>
<keyword evidence="7 10" id="KW-1133">Transmembrane helix</keyword>
<evidence type="ECO:0000256" key="11">
    <source>
        <dbReference type="SAM" id="SignalP"/>
    </source>
</evidence>
<organism evidence="13 14">
    <name type="scientific">Carex littledalei</name>
    <dbReference type="NCBI Taxonomy" id="544730"/>
    <lineage>
        <taxon>Eukaryota</taxon>
        <taxon>Viridiplantae</taxon>
        <taxon>Streptophyta</taxon>
        <taxon>Embryophyta</taxon>
        <taxon>Tracheophyta</taxon>
        <taxon>Spermatophyta</taxon>
        <taxon>Magnoliopsida</taxon>
        <taxon>Liliopsida</taxon>
        <taxon>Poales</taxon>
        <taxon>Cyperaceae</taxon>
        <taxon>Cyperoideae</taxon>
        <taxon>Cariceae</taxon>
        <taxon>Carex</taxon>
        <taxon>Carex subgen. Euthyceras</taxon>
    </lineage>
</organism>
<keyword evidence="14" id="KW-1185">Reference proteome</keyword>
<name>A0A833Q7D5_9POAL</name>
<feature type="domain" description="Protein kinase" evidence="12">
    <location>
        <begin position="345"/>
        <end position="615"/>
    </location>
</feature>
<dbReference type="InterPro" id="IPR050994">
    <property type="entry name" value="At_inactive_RLKs"/>
</dbReference>
<keyword evidence="9" id="KW-0547">Nucleotide-binding</keyword>
<dbReference type="PROSITE" id="PS00107">
    <property type="entry name" value="PROTEIN_KINASE_ATP"/>
    <property type="match status" value="1"/>
</dbReference>
<dbReference type="Gene3D" id="3.30.200.20">
    <property type="entry name" value="Phosphorylase Kinase, domain 1"/>
    <property type="match status" value="1"/>
</dbReference>
<evidence type="ECO:0000256" key="9">
    <source>
        <dbReference type="PROSITE-ProRule" id="PRU10141"/>
    </source>
</evidence>
<keyword evidence="9" id="KW-0067">ATP-binding</keyword>
<dbReference type="FunFam" id="1.10.510.10:FF:000095">
    <property type="entry name" value="protein STRUBBELIG-RECEPTOR FAMILY 8"/>
    <property type="match status" value="1"/>
</dbReference>
<keyword evidence="13" id="KW-0418">Kinase</keyword>
<feature type="chain" id="PRO_5032878411" evidence="11">
    <location>
        <begin position="23"/>
        <end position="629"/>
    </location>
</feature>
<feature type="binding site" evidence="9">
    <location>
        <position position="377"/>
    </location>
    <ligand>
        <name>ATP</name>
        <dbReference type="ChEBI" id="CHEBI:30616"/>
    </ligand>
</feature>
<evidence type="ECO:0000256" key="4">
    <source>
        <dbReference type="ARBA" id="ARBA00022692"/>
    </source>
</evidence>
<dbReference type="GO" id="GO:0005524">
    <property type="term" value="F:ATP binding"/>
    <property type="evidence" value="ECO:0007669"/>
    <property type="project" value="UniProtKB-UniRule"/>
</dbReference>
<dbReference type="InterPro" id="IPR011009">
    <property type="entry name" value="Kinase-like_dom_sf"/>
</dbReference>
<dbReference type="PROSITE" id="PS50011">
    <property type="entry name" value="PROTEIN_KINASE_DOM"/>
    <property type="match status" value="1"/>
</dbReference>
<dbReference type="SUPFAM" id="SSF56112">
    <property type="entry name" value="Protein kinase-like (PK-like)"/>
    <property type="match status" value="1"/>
</dbReference>
<dbReference type="InterPro" id="IPR000719">
    <property type="entry name" value="Prot_kinase_dom"/>
</dbReference>
<dbReference type="Gene3D" id="1.10.510.10">
    <property type="entry name" value="Transferase(Phosphotransferase) domain 1"/>
    <property type="match status" value="1"/>
</dbReference>
<evidence type="ECO:0000313" key="13">
    <source>
        <dbReference type="EMBL" id="KAF3320545.1"/>
    </source>
</evidence>
<proteinExistence type="predicted"/>
<comment type="subcellular location">
    <subcellularLocation>
        <location evidence="1">Cell membrane</location>
        <topology evidence="1">Single-pass membrane protein</topology>
    </subcellularLocation>
</comment>
<dbReference type="Proteomes" id="UP000623129">
    <property type="component" value="Unassembled WGS sequence"/>
</dbReference>
<evidence type="ECO:0000256" key="8">
    <source>
        <dbReference type="ARBA" id="ARBA00023136"/>
    </source>
</evidence>
<dbReference type="Gene3D" id="3.80.10.10">
    <property type="entry name" value="Ribonuclease Inhibitor"/>
    <property type="match status" value="2"/>
</dbReference>
<evidence type="ECO:0000256" key="10">
    <source>
        <dbReference type="SAM" id="Phobius"/>
    </source>
</evidence>
<keyword evidence="2" id="KW-1003">Cell membrane</keyword>
<dbReference type="GO" id="GO:0005886">
    <property type="term" value="C:plasma membrane"/>
    <property type="evidence" value="ECO:0007669"/>
    <property type="project" value="UniProtKB-SubCell"/>
</dbReference>
<protein>
    <submittedName>
        <fullName evidence="13">Putative inactive receptor kinase</fullName>
    </submittedName>
</protein>
<evidence type="ECO:0000256" key="2">
    <source>
        <dbReference type="ARBA" id="ARBA00022475"/>
    </source>
</evidence>
<dbReference type="PANTHER" id="PTHR48010">
    <property type="entry name" value="OS05G0588300 PROTEIN"/>
    <property type="match status" value="1"/>
</dbReference>
<evidence type="ECO:0000259" key="12">
    <source>
        <dbReference type="PROSITE" id="PS50011"/>
    </source>
</evidence>
<evidence type="ECO:0000256" key="3">
    <source>
        <dbReference type="ARBA" id="ARBA00022614"/>
    </source>
</evidence>
<sequence>MEDLASLLFSLLLISLPLLSTSQSLTDDSSALFTFKSALATRTRSLDSWTSTNYPCTTWVGVNCSSTFNGPRIFQLRLPGTGLSGAIPLSTISNLTSLKVLSLRYNLITSPLPDDLSLHRNITEMYLNNNKFTGPIPTVLSSLLSLQKLDLSSNNFSGAISISLNNLTQLKYLLLQYNDFSGTLPQELNLPNLQQFNISYNSNLSGPIPPSLTKFPASAFIGTKLCGGPLGPCQFGPPPSSSGSKRLSAGVIVGIVIASVVAVAVLIFLLVILFRKGQNDDQTAKTKQPETTLVIGPSTVMQPELAQIQSDTAQAVPVAVPTTNRKFVFFRKGEVKRFDLEALLRASAEVLGKGTYGTTYKAILESGEMVAVKRVMKTYLSEREFREKVERVGELEHRNIVPLLAYYNSKDERLLVYDFMPMGSLSAVLHGNRGSGQTPLNWETRANIALAVSRGLHHIHSAGPTFSHGNIKSSNVLLTTSYEARLSDHGLFSFVSTTSPTSRVAGYRAPEITDPKKISQKADVYSYGVLVLELLTGKAPAQALLSEEGVDLPRWVQSVVQEDSTGEVFDMDLVRYQSAGEDMMQLLQVAVDCTVQFPDQRPNISEVVMRIEEIVKNGEVSPSGESETE</sequence>
<accession>A0A833Q7D5</accession>
<gene>
    <name evidence="13" type="ORF">FCM35_KLT15241</name>
</gene>
<keyword evidence="13" id="KW-0675">Receptor</keyword>
<comment type="caution">
    <text evidence="13">The sequence shown here is derived from an EMBL/GenBank/DDBJ whole genome shotgun (WGS) entry which is preliminary data.</text>
</comment>
<dbReference type="SUPFAM" id="SSF52058">
    <property type="entry name" value="L domain-like"/>
    <property type="match status" value="1"/>
</dbReference>
<keyword evidence="3" id="KW-0433">Leucine-rich repeat</keyword>
<dbReference type="InterPro" id="IPR001611">
    <property type="entry name" value="Leu-rich_rpt"/>
</dbReference>
<evidence type="ECO:0000256" key="7">
    <source>
        <dbReference type="ARBA" id="ARBA00022989"/>
    </source>
</evidence>
<keyword evidence="4 10" id="KW-0812">Transmembrane</keyword>
<dbReference type="FunFam" id="3.80.10.10:FF:000400">
    <property type="entry name" value="Nuclear pore complex protein NUP107"/>
    <property type="match status" value="1"/>
</dbReference>
<evidence type="ECO:0000256" key="1">
    <source>
        <dbReference type="ARBA" id="ARBA00004162"/>
    </source>
</evidence>
<keyword evidence="6" id="KW-0677">Repeat</keyword>
<keyword evidence="5 11" id="KW-0732">Signal</keyword>
<dbReference type="Pfam" id="PF08263">
    <property type="entry name" value="LRRNT_2"/>
    <property type="match status" value="1"/>
</dbReference>
<feature type="transmembrane region" description="Helical" evidence="10">
    <location>
        <begin position="247"/>
        <end position="274"/>
    </location>
</feature>
<dbReference type="Pfam" id="PF00069">
    <property type="entry name" value="Pkinase"/>
    <property type="match status" value="1"/>
</dbReference>
<evidence type="ECO:0000256" key="5">
    <source>
        <dbReference type="ARBA" id="ARBA00022729"/>
    </source>
</evidence>
<dbReference type="InterPro" id="IPR013210">
    <property type="entry name" value="LRR_N_plant-typ"/>
</dbReference>
<dbReference type="GO" id="GO:0004672">
    <property type="term" value="F:protein kinase activity"/>
    <property type="evidence" value="ECO:0007669"/>
    <property type="project" value="InterPro"/>
</dbReference>
<dbReference type="InterPro" id="IPR017441">
    <property type="entry name" value="Protein_kinase_ATP_BS"/>
</dbReference>
<dbReference type="OrthoDB" id="652551at2759"/>
<reference evidence="13" key="1">
    <citation type="submission" date="2020-01" db="EMBL/GenBank/DDBJ databases">
        <title>Genome sequence of Kobresia littledalei, the first chromosome-level genome in the family Cyperaceae.</title>
        <authorList>
            <person name="Qu G."/>
        </authorList>
    </citation>
    <scope>NUCLEOTIDE SEQUENCE</scope>
    <source>
        <strain evidence="13">C.B.Clarke</strain>
        <tissue evidence="13">Leaf</tissue>
    </source>
</reference>
<evidence type="ECO:0000313" key="14">
    <source>
        <dbReference type="Proteomes" id="UP000623129"/>
    </source>
</evidence>
<feature type="signal peptide" evidence="11">
    <location>
        <begin position="1"/>
        <end position="22"/>
    </location>
</feature>
<dbReference type="InterPro" id="IPR032675">
    <property type="entry name" value="LRR_dom_sf"/>
</dbReference>
<keyword evidence="13" id="KW-0808">Transferase</keyword>
<dbReference type="Pfam" id="PF00560">
    <property type="entry name" value="LRR_1"/>
    <property type="match status" value="2"/>
</dbReference>
<evidence type="ECO:0000256" key="6">
    <source>
        <dbReference type="ARBA" id="ARBA00022737"/>
    </source>
</evidence>
<keyword evidence="8 10" id="KW-0472">Membrane</keyword>